<dbReference type="OrthoDB" id="506498at2759"/>
<dbReference type="PANTHER" id="PTHR44942">
    <property type="entry name" value="METHYLTRANSF_11 DOMAIN-CONTAINING PROTEIN"/>
    <property type="match status" value="1"/>
</dbReference>
<dbReference type="AlphaFoldDB" id="A0A816CV46"/>
<evidence type="ECO:0000256" key="3">
    <source>
        <dbReference type="ARBA" id="ARBA00022679"/>
    </source>
</evidence>
<keyword evidence="3" id="KW-0808">Transferase</keyword>
<dbReference type="PANTHER" id="PTHR44942:SF4">
    <property type="entry name" value="METHYLTRANSFERASE TYPE 11 DOMAIN-CONTAINING PROTEIN"/>
    <property type="match status" value="1"/>
</dbReference>
<accession>A0A816CV46</accession>
<dbReference type="GO" id="GO:0032259">
    <property type="term" value="P:methylation"/>
    <property type="evidence" value="ECO:0007669"/>
    <property type="project" value="UniProtKB-KW"/>
</dbReference>
<gene>
    <name evidence="5" type="ORF">GPM918_LOCUS44183</name>
    <name evidence="6" type="ORF">SRO942_LOCUS45922</name>
</gene>
<name>A0A816CV46_9BILA</name>
<keyword evidence="2" id="KW-0489">Methyltransferase</keyword>
<dbReference type="EMBL" id="CAJNOQ010042768">
    <property type="protein sequence ID" value="CAF1628118.1"/>
    <property type="molecule type" value="Genomic_DNA"/>
</dbReference>
<dbReference type="Proteomes" id="UP000681722">
    <property type="component" value="Unassembled WGS sequence"/>
</dbReference>
<dbReference type="InterPro" id="IPR029063">
    <property type="entry name" value="SAM-dependent_MTases_sf"/>
</dbReference>
<sequence>ILQKMEIHEIAAKGYEKVADVYERGRPSYPIDVINFLHSMQKDVSDKTIADLAAGTGKFTTLLSTIGAEKIIAIEPVENMRNKLFLIPNVTVMEGTAENIPLDDNTVDIITCSQAFHWFDASRALKEIRRVLKPKGLLFLVWNLRQIDKCPWLKKVAAVYEKRLPSTGSPGYKPKEWKKAFETENGFSSLEHQQFSNVQYGTIDSQIDRILSISYMAALPDEEKKLVANEVRELLESAPEINGKSLFPIPYYTDVYWCTSLKEA</sequence>
<proteinExistence type="inferred from homology"/>
<dbReference type="EMBL" id="CAJOBC010110409">
    <property type="protein sequence ID" value="CAF4524357.1"/>
    <property type="molecule type" value="Genomic_DNA"/>
</dbReference>
<dbReference type="Proteomes" id="UP000663829">
    <property type="component" value="Unassembled WGS sequence"/>
</dbReference>
<dbReference type="InterPro" id="IPR013216">
    <property type="entry name" value="Methyltransf_11"/>
</dbReference>
<dbReference type="Pfam" id="PF08241">
    <property type="entry name" value="Methyltransf_11"/>
    <property type="match status" value="1"/>
</dbReference>
<evidence type="ECO:0000256" key="1">
    <source>
        <dbReference type="ARBA" id="ARBA00008361"/>
    </source>
</evidence>
<evidence type="ECO:0000313" key="6">
    <source>
        <dbReference type="EMBL" id="CAF4524357.1"/>
    </source>
</evidence>
<dbReference type="CDD" id="cd02440">
    <property type="entry name" value="AdoMet_MTases"/>
    <property type="match status" value="1"/>
</dbReference>
<dbReference type="Gene3D" id="3.40.50.150">
    <property type="entry name" value="Vaccinia Virus protein VP39"/>
    <property type="match status" value="1"/>
</dbReference>
<dbReference type="SUPFAM" id="SSF53335">
    <property type="entry name" value="S-adenosyl-L-methionine-dependent methyltransferases"/>
    <property type="match status" value="1"/>
</dbReference>
<evidence type="ECO:0000313" key="5">
    <source>
        <dbReference type="EMBL" id="CAF1628118.1"/>
    </source>
</evidence>
<reference evidence="5" key="1">
    <citation type="submission" date="2021-02" db="EMBL/GenBank/DDBJ databases">
        <authorList>
            <person name="Nowell W R."/>
        </authorList>
    </citation>
    <scope>NUCLEOTIDE SEQUENCE</scope>
</reference>
<comment type="caution">
    <text evidence="5">The sequence shown here is derived from an EMBL/GenBank/DDBJ whole genome shotgun (WGS) entry which is preliminary data.</text>
</comment>
<evidence type="ECO:0000256" key="2">
    <source>
        <dbReference type="ARBA" id="ARBA00022603"/>
    </source>
</evidence>
<protein>
    <recommendedName>
        <fullName evidence="4">Methyltransferase type 11 domain-containing protein</fullName>
    </recommendedName>
</protein>
<organism evidence="5 7">
    <name type="scientific">Didymodactylos carnosus</name>
    <dbReference type="NCBI Taxonomy" id="1234261"/>
    <lineage>
        <taxon>Eukaryota</taxon>
        <taxon>Metazoa</taxon>
        <taxon>Spiralia</taxon>
        <taxon>Gnathifera</taxon>
        <taxon>Rotifera</taxon>
        <taxon>Eurotatoria</taxon>
        <taxon>Bdelloidea</taxon>
        <taxon>Philodinida</taxon>
        <taxon>Philodinidae</taxon>
        <taxon>Didymodactylos</taxon>
    </lineage>
</organism>
<evidence type="ECO:0000313" key="7">
    <source>
        <dbReference type="Proteomes" id="UP000663829"/>
    </source>
</evidence>
<keyword evidence="7" id="KW-1185">Reference proteome</keyword>
<comment type="similarity">
    <text evidence="1">Belongs to the methyltransferase superfamily.</text>
</comment>
<feature type="domain" description="Methyltransferase type 11" evidence="4">
    <location>
        <begin position="51"/>
        <end position="140"/>
    </location>
</feature>
<feature type="non-terminal residue" evidence="5">
    <location>
        <position position="1"/>
    </location>
</feature>
<dbReference type="InterPro" id="IPR051052">
    <property type="entry name" value="Diverse_substrate_MTase"/>
</dbReference>
<dbReference type="GO" id="GO:0008757">
    <property type="term" value="F:S-adenosylmethionine-dependent methyltransferase activity"/>
    <property type="evidence" value="ECO:0007669"/>
    <property type="project" value="InterPro"/>
</dbReference>
<evidence type="ECO:0000259" key="4">
    <source>
        <dbReference type="Pfam" id="PF08241"/>
    </source>
</evidence>